<dbReference type="PANTHER" id="PTHR11895:SF169">
    <property type="entry name" value="GLUTAMYL-TRNA(GLN) AMIDOTRANSFERASE"/>
    <property type="match status" value="1"/>
</dbReference>
<dbReference type="Gene3D" id="3.90.1300.10">
    <property type="entry name" value="Amidase signature (AS) domain"/>
    <property type="match status" value="1"/>
</dbReference>
<dbReference type="PANTHER" id="PTHR11895">
    <property type="entry name" value="TRANSAMIDASE"/>
    <property type="match status" value="1"/>
</dbReference>
<dbReference type="Proteomes" id="UP000266484">
    <property type="component" value="Unassembled WGS sequence"/>
</dbReference>
<feature type="domain" description="Allophanate hydrolase C-terminal" evidence="2">
    <location>
        <begin position="430"/>
        <end position="555"/>
    </location>
</feature>
<reference evidence="3 4" key="1">
    <citation type="submission" date="2018-08" db="EMBL/GenBank/DDBJ databases">
        <title>Genome Sequence of Clavibacter michiganensis Subspecies type strains, and the Atypical Peach-Colored Strains Isolated from Tomato.</title>
        <authorList>
            <person name="Osdaghi E."/>
            <person name="Portier P."/>
            <person name="Briand M."/>
            <person name="Jacques M.-A."/>
        </authorList>
    </citation>
    <scope>NUCLEOTIDE SEQUENCE [LARGE SCALE GENOMIC DNA]</scope>
    <source>
        <strain evidence="3 4">CFBP 8615</strain>
    </source>
</reference>
<gene>
    <name evidence="3" type="ORF">DZG00_04790</name>
</gene>
<dbReference type="InterPro" id="IPR036928">
    <property type="entry name" value="AS_sf"/>
</dbReference>
<dbReference type="InterPro" id="IPR023631">
    <property type="entry name" value="Amidase_dom"/>
</dbReference>
<dbReference type="InterPro" id="IPR000120">
    <property type="entry name" value="Amidase"/>
</dbReference>
<proteinExistence type="predicted"/>
<sequence length="558" mass="57105">MPVPAVSPAARVRDAYARIAEVDRPEVWIALRPEAEVLAEAEAVDPALPLAGILVAVKDNIDVAGLDTTAGARSYAYRPERDATAVARLRAAGAIVIGKANLDQFATGLVGTRSPFGAVRNAWDPTRISGGSSSGSATAVALGIVDIALGTDTAGSGRVPAALGGIVGVKPTRGLVPATGVVPACRSLDCVTVFGRSLELARAAAEVMSGPDGEDPLARDDLALAGLPTRPRVAVPLPAQLAGLDEGWDGAFAAAVDRFRQLGCEVVEVDIAPLLEAATLLYDGAFVAERYAAVGAHIEAHPDLVGDDLDPTVARIVLAGARPSAADLFADRERLDLLAAASRRVLGDAVALLTPTTTGHPTLAEVAADPVGANSRLGRYTNCANLLDLASLAIPAGQVAGLPFGVMLTGPAFTDRRLAALATAFLAPTIDLLVVGAHLRGEQLNGQLVAAGGSFLRDAATAPEYRLFALDTVPPKPGLARVAPGSSGQAASIAGELWRLPAAGFATFTAALPAPMAIGRVTLDDGSEVRGFLVEGHAVEGATEITRHGGWRAYRRSA</sequence>
<evidence type="ECO:0000259" key="2">
    <source>
        <dbReference type="Pfam" id="PF21986"/>
    </source>
</evidence>
<dbReference type="Pfam" id="PF01425">
    <property type="entry name" value="Amidase"/>
    <property type="match status" value="1"/>
</dbReference>
<dbReference type="InterPro" id="IPR053844">
    <property type="entry name" value="AH_C"/>
</dbReference>
<dbReference type="Pfam" id="PF21986">
    <property type="entry name" value="AH_C"/>
    <property type="match status" value="1"/>
</dbReference>
<dbReference type="AlphaFoldDB" id="A0A399TDQ5"/>
<dbReference type="SUPFAM" id="SSF75304">
    <property type="entry name" value="Amidase signature (AS) enzymes"/>
    <property type="match status" value="1"/>
</dbReference>
<dbReference type="Gene3D" id="1.20.58.1700">
    <property type="match status" value="1"/>
</dbReference>
<evidence type="ECO:0000313" key="4">
    <source>
        <dbReference type="Proteomes" id="UP000266484"/>
    </source>
</evidence>
<name>A0A399TDQ5_9MICO</name>
<evidence type="ECO:0000259" key="1">
    <source>
        <dbReference type="Pfam" id="PF01425"/>
    </source>
</evidence>
<organism evidence="3 4">
    <name type="scientific">Clavibacter lycopersici</name>
    <dbReference type="NCBI Taxonomy" id="2301718"/>
    <lineage>
        <taxon>Bacteria</taxon>
        <taxon>Bacillati</taxon>
        <taxon>Actinomycetota</taxon>
        <taxon>Actinomycetes</taxon>
        <taxon>Micrococcales</taxon>
        <taxon>Microbacteriaceae</taxon>
        <taxon>Clavibacter</taxon>
    </lineage>
</organism>
<dbReference type="EMBL" id="QWGT01000043">
    <property type="protein sequence ID" value="RIJ52467.1"/>
    <property type="molecule type" value="Genomic_DNA"/>
</dbReference>
<protein>
    <submittedName>
        <fullName evidence="3">Allophanate hydrolase</fullName>
    </submittedName>
</protein>
<accession>A0A399TDQ5</accession>
<keyword evidence="3" id="KW-0378">Hydrolase</keyword>
<feature type="domain" description="Amidase" evidence="1">
    <location>
        <begin position="13"/>
        <end position="418"/>
    </location>
</feature>
<dbReference type="NCBIfam" id="NF006043">
    <property type="entry name" value="PRK08186.1"/>
    <property type="match status" value="1"/>
</dbReference>
<dbReference type="Gene3D" id="3.10.490.10">
    <property type="entry name" value="Gamma-glutamyl cyclotransferase-like"/>
    <property type="match status" value="1"/>
</dbReference>
<keyword evidence="4" id="KW-1185">Reference proteome</keyword>
<dbReference type="GO" id="GO:0016787">
    <property type="term" value="F:hydrolase activity"/>
    <property type="evidence" value="ECO:0007669"/>
    <property type="project" value="UniProtKB-KW"/>
</dbReference>
<comment type="caution">
    <text evidence="3">The sequence shown here is derived from an EMBL/GenBank/DDBJ whole genome shotgun (WGS) entry which is preliminary data.</text>
</comment>
<evidence type="ECO:0000313" key="3">
    <source>
        <dbReference type="EMBL" id="RIJ52467.1"/>
    </source>
</evidence>